<dbReference type="Proteomes" id="UP001652700">
    <property type="component" value="Unplaced"/>
</dbReference>
<keyword evidence="3 5" id="KW-1133">Transmembrane helix</keyword>
<evidence type="ECO:0008006" key="8">
    <source>
        <dbReference type="Google" id="ProtNLM"/>
    </source>
</evidence>
<keyword evidence="7" id="KW-1185">Reference proteome</keyword>
<evidence type="ECO:0000313" key="6">
    <source>
        <dbReference type="EnsemblMetazoa" id="XP_050513947.1"/>
    </source>
</evidence>
<feature type="transmembrane region" description="Helical" evidence="5">
    <location>
        <begin position="247"/>
        <end position="268"/>
    </location>
</feature>
<dbReference type="Gene3D" id="1.20.1250.20">
    <property type="entry name" value="MFS general substrate transporter like domains"/>
    <property type="match status" value="1"/>
</dbReference>
<evidence type="ECO:0000256" key="4">
    <source>
        <dbReference type="ARBA" id="ARBA00023136"/>
    </source>
</evidence>
<keyword evidence="4 5" id="KW-0472">Membrane</keyword>
<accession>A0ABM5KUT2</accession>
<evidence type="ECO:0000256" key="3">
    <source>
        <dbReference type="ARBA" id="ARBA00022989"/>
    </source>
</evidence>
<evidence type="ECO:0000256" key="2">
    <source>
        <dbReference type="ARBA" id="ARBA00022692"/>
    </source>
</evidence>
<reference evidence="6" key="1">
    <citation type="submission" date="2025-05" db="UniProtKB">
        <authorList>
            <consortium name="EnsemblMetazoa"/>
        </authorList>
    </citation>
    <scope>IDENTIFICATION</scope>
</reference>
<feature type="transmembrane region" description="Helical" evidence="5">
    <location>
        <begin position="186"/>
        <end position="208"/>
    </location>
</feature>
<dbReference type="InterPro" id="IPR036259">
    <property type="entry name" value="MFS_trans_sf"/>
</dbReference>
<proteinExistence type="predicted"/>
<dbReference type="PANTHER" id="PTHR23507">
    <property type="entry name" value="ZGC:174356"/>
    <property type="match status" value="1"/>
</dbReference>
<dbReference type="SUPFAM" id="SSF103473">
    <property type="entry name" value="MFS general substrate transporter"/>
    <property type="match status" value="1"/>
</dbReference>
<comment type="subcellular location">
    <subcellularLocation>
        <location evidence="1">Membrane</location>
        <topology evidence="1">Multi-pass membrane protein</topology>
    </subcellularLocation>
</comment>
<dbReference type="RefSeq" id="XP_050513947.1">
    <property type="nucleotide sequence ID" value="XM_050657990.1"/>
</dbReference>
<sequence length="522" mass="58732">MSIISAASIHSLVDAFPVSKCGTTTQNDTPSLVIKSKLPLCKKLKGVAKNITVEPILLISMLAHVVSALTVQNLILEKSCRVHLVLSNATCNTLTYKNKSDLDSYLDYEKKVQVVATSMFIWRDAIMSLIPSVLLLFIGSWSDRYKKRKHIILNVILGDIFTTLCWLISTFYFCELPLEVTILGEVLPAVVTGGQPVAAMAFFSYISAVSTENSRTARMGLAHAGVTVVIGIGNLVSGILFHQVRFYGVFAISFVLYTTVYFYGLFFIKDIWEYKRDNGEVLEKPSKDFLNDFFDIKHVYQTLQVGFKKREDRRRRRIFLTLLLTLLTLGPLRGEANLIYYFSKLKFGWSPVDFSMFITFQFAVYVSGSLFGLVILHKCFKVDDCILGMVCCISKIMANCMYALGTSCFYMMIGCTLDVFGVLFAPVLRSIGSKLVSTDELGKFHSLFSIVETLSPLIFSPIYSKVYAVTINENPGSYFLVSIVTLIPTFLIFILLYCQSQNRTKKPEHQQQDQSLIRTSET</sequence>
<dbReference type="PANTHER" id="PTHR23507:SF1">
    <property type="entry name" value="FI18259P1-RELATED"/>
    <property type="match status" value="1"/>
</dbReference>
<organism evidence="6 7">
    <name type="scientific">Diabrotica virgifera virgifera</name>
    <name type="common">western corn rootworm</name>
    <dbReference type="NCBI Taxonomy" id="50390"/>
    <lineage>
        <taxon>Eukaryota</taxon>
        <taxon>Metazoa</taxon>
        <taxon>Ecdysozoa</taxon>
        <taxon>Arthropoda</taxon>
        <taxon>Hexapoda</taxon>
        <taxon>Insecta</taxon>
        <taxon>Pterygota</taxon>
        <taxon>Neoptera</taxon>
        <taxon>Endopterygota</taxon>
        <taxon>Coleoptera</taxon>
        <taxon>Polyphaga</taxon>
        <taxon>Cucujiformia</taxon>
        <taxon>Chrysomeloidea</taxon>
        <taxon>Chrysomelidae</taxon>
        <taxon>Galerucinae</taxon>
        <taxon>Diabroticina</taxon>
        <taxon>Diabroticites</taxon>
        <taxon>Diabrotica</taxon>
    </lineage>
</organism>
<evidence type="ECO:0000256" key="1">
    <source>
        <dbReference type="ARBA" id="ARBA00004141"/>
    </source>
</evidence>
<dbReference type="EnsemblMetazoa" id="XM_050657990.1">
    <property type="protein sequence ID" value="XP_050513947.1"/>
    <property type="gene ID" value="LOC114337491"/>
</dbReference>
<name>A0ABM5KUT2_DIAVI</name>
<feature type="transmembrane region" description="Helical" evidence="5">
    <location>
        <begin position="476"/>
        <end position="498"/>
    </location>
</feature>
<evidence type="ECO:0000313" key="7">
    <source>
        <dbReference type="Proteomes" id="UP001652700"/>
    </source>
</evidence>
<evidence type="ECO:0000256" key="5">
    <source>
        <dbReference type="SAM" id="Phobius"/>
    </source>
</evidence>
<dbReference type="Pfam" id="PF07690">
    <property type="entry name" value="MFS_1"/>
    <property type="match status" value="1"/>
</dbReference>
<feature type="transmembrane region" description="Helical" evidence="5">
    <location>
        <begin position="220"/>
        <end position="241"/>
    </location>
</feature>
<feature type="transmembrane region" description="Helical" evidence="5">
    <location>
        <begin position="151"/>
        <end position="174"/>
    </location>
</feature>
<feature type="transmembrane region" description="Helical" evidence="5">
    <location>
        <begin position="354"/>
        <end position="376"/>
    </location>
</feature>
<dbReference type="GeneID" id="114337491"/>
<dbReference type="InterPro" id="IPR011701">
    <property type="entry name" value="MFS"/>
</dbReference>
<keyword evidence="2 5" id="KW-0812">Transmembrane</keyword>
<feature type="transmembrane region" description="Helical" evidence="5">
    <location>
        <begin position="120"/>
        <end position="139"/>
    </location>
</feature>
<protein>
    <recommendedName>
        <fullName evidence="8">Proton-coupled folate transporter</fullName>
    </recommendedName>
</protein>
<feature type="transmembrane region" description="Helical" evidence="5">
    <location>
        <begin position="318"/>
        <end position="342"/>
    </location>
</feature>